<name>A0A1G5J1V2_9FIRM</name>
<accession>A0A1G5J1V2</accession>
<evidence type="ECO:0000259" key="3">
    <source>
        <dbReference type="Pfam" id="PF00144"/>
    </source>
</evidence>
<keyword evidence="2" id="KW-0472">Membrane</keyword>
<dbReference type="InterPro" id="IPR021860">
    <property type="entry name" value="Peptidase_S12_Pab87-rel_C"/>
</dbReference>
<dbReference type="Pfam" id="PF11954">
    <property type="entry name" value="DUF3471"/>
    <property type="match status" value="1"/>
</dbReference>
<dbReference type="RefSeq" id="WP_091544131.1">
    <property type="nucleotide sequence ID" value="NZ_FMUS01000017.1"/>
</dbReference>
<comment type="subcellular location">
    <subcellularLocation>
        <location evidence="1">Membrane</location>
    </subcellularLocation>
</comment>
<evidence type="ECO:0000256" key="2">
    <source>
        <dbReference type="ARBA" id="ARBA00023136"/>
    </source>
</evidence>
<protein>
    <submittedName>
        <fullName evidence="5">CubicO group peptidase, beta-lactamase class C family</fullName>
    </submittedName>
</protein>
<dbReference type="SUPFAM" id="SSF56601">
    <property type="entry name" value="beta-lactamase/transpeptidase-like"/>
    <property type="match status" value="1"/>
</dbReference>
<feature type="domain" description="Beta-lactamase-related" evidence="3">
    <location>
        <begin position="54"/>
        <end position="340"/>
    </location>
</feature>
<dbReference type="Proteomes" id="UP000198636">
    <property type="component" value="Unassembled WGS sequence"/>
</dbReference>
<reference evidence="5 6" key="1">
    <citation type="submission" date="2016-10" db="EMBL/GenBank/DDBJ databases">
        <authorList>
            <person name="de Groot N.N."/>
        </authorList>
    </citation>
    <scope>NUCLEOTIDE SEQUENCE [LARGE SCALE GENOMIC DNA]</scope>
    <source>
        <strain evidence="5 6">DSM 18978</strain>
    </source>
</reference>
<evidence type="ECO:0000313" key="5">
    <source>
        <dbReference type="EMBL" id="SCY81931.1"/>
    </source>
</evidence>
<dbReference type="PANTHER" id="PTHR46825:SF11">
    <property type="entry name" value="PENICILLIN-BINDING PROTEIN 4"/>
    <property type="match status" value="1"/>
</dbReference>
<evidence type="ECO:0000256" key="1">
    <source>
        <dbReference type="ARBA" id="ARBA00004370"/>
    </source>
</evidence>
<dbReference type="Gene3D" id="3.40.710.10">
    <property type="entry name" value="DD-peptidase/beta-lactamase superfamily"/>
    <property type="match status" value="1"/>
</dbReference>
<sequence>MKNNRFSSLVWLLIMISLLILVISGCGGKNDTAIELEKFMEAYNENSSYKYSGTILVAKGDEILLNEGYGIANYEKNIPNRPDNVFAIGSITKSFTAVAIMQLQEKGFLNVNDPISKYIDGLDRGDDITIHHLLTHTSGLDREGRFLGRQEVLLEENINLINKRMMLFEPGEDYSYSNAGYIVLAAIIEKVSGESYNDYIHANIFTHLSMDNTRGGIDDTYAENQSIGYNIMSNDARPQSIYNFSCIIGSGNIYSTVEDLYKYDRGLKYDKLLKKESIEKASSPHWGDLSNGYGYGWIISEKYDRKRLSHGGAIGGGGYNSFIIRYPDDDYVLIFLSNNSDVTALMVVSETMEAIVFGEEYIFPQKIETAELDSGILQQYAGDYKFEEGFTISVFYKNDKLYATADDGNLYQLLPVNETCFYYEGHPCTKVEFELADEENVVALKVWSSTRYYEGNKTHEF</sequence>
<gene>
    <name evidence="5" type="ORF">SAMN03080606_02601</name>
</gene>
<dbReference type="OrthoDB" id="9797709at2"/>
<dbReference type="AlphaFoldDB" id="A0A1G5J1V2"/>
<dbReference type="EMBL" id="FMUS01000017">
    <property type="protein sequence ID" value="SCY81931.1"/>
    <property type="molecule type" value="Genomic_DNA"/>
</dbReference>
<dbReference type="GO" id="GO:0016020">
    <property type="term" value="C:membrane"/>
    <property type="evidence" value="ECO:0007669"/>
    <property type="project" value="UniProtKB-SubCell"/>
</dbReference>
<dbReference type="InterPro" id="IPR001466">
    <property type="entry name" value="Beta-lactam-related"/>
</dbReference>
<dbReference type="PANTHER" id="PTHR46825">
    <property type="entry name" value="D-ALANYL-D-ALANINE-CARBOXYPEPTIDASE/ENDOPEPTIDASE AMPH"/>
    <property type="match status" value="1"/>
</dbReference>
<dbReference type="InterPro" id="IPR050491">
    <property type="entry name" value="AmpC-like"/>
</dbReference>
<evidence type="ECO:0000313" key="6">
    <source>
        <dbReference type="Proteomes" id="UP000198636"/>
    </source>
</evidence>
<feature type="domain" description="Peptidase S12 Pab87-related C-terminal" evidence="4">
    <location>
        <begin position="371"/>
        <end position="446"/>
    </location>
</feature>
<organism evidence="5 6">
    <name type="scientific">Alkaliphilus peptidifermentans DSM 18978</name>
    <dbReference type="NCBI Taxonomy" id="1120976"/>
    <lineage>
        <taxon>Bacteria</taxon>
        <taxon>Bacillati</taxon>
        <taxon>Bacillota</taxon>
        <taxon>Clostridia</taxon>
        <taxon>Peptostreptococcales</taxon>
        <taxon>Natronincolaceae</taxon>
        <taxon>Alkaliphilus</taxon>
    </lineage>
</organism>
<dbReference type="Pfam" id="PF00144">
    <property type="entry name" value="Beta-lactamase"/>
    <property type="match status" value="1"/>
</dbReference>
<keyword evidence="6" id="KW-1185">Reference proteome</keyword>
<dbReference type="PROSITE" id="PS51257">
    <property type="entry name" value="PROKAR_LIPOPROTEIN"/>
    <property type="match status" value="1"/>
</dbReference>
<dbReference type="STRING" id="1120976.SAMN03080606_02601"/>
<evidence type="ECO:0000259" key="4">
    <source>
        <dbReference type="Pfam" id="PF11954"/>
    </source>
</evidence>
<dbReference type="InterPro" id="IPR012338">
    <property type="entry name" value="Beta-lactam/transpept-like"/>
</dbReference>
<proteinExistence type="predicted"/>